<feature type="domain" description="Toprim" evidence="13">
    <location>
        <begin position="3"/>
        <end position="86"/>
    </location>
</feature>
<keyword evidence="9" id="KW-0460">Magnesium</keyword>
<comment type="caution">
    <text evidence="14">The sequence shown here is derived from an EMBL/GenBank/DDBJ whole genome shotgun (WGS) entry which is preliminary data.</text>
</comment>
<evidence type="ECO:0000256" key="2">
    <source>
        <dbReference type="ARBA" id="ARBA00022517"/>
    </source>
</evidence>
<dbReference type="NCBIfam" id="TIGR00334">
    <property type="entry name" value="5S_RNA_mat_M5"/>
    <property type="match status" value="1"/>
</dbReference>
<dbReference type="PROSITE" id="PS50880">
    <property type="entry name" value="TOPRIM"/>
    <property type="match status" value="1"/>
</dbReference>
<keyword evidence="7 11" id="KW-0255">Endonuclease</keyword>
<comment type="subcellular location">
    <subcellularLocation>
        <location evidence="11">Cytoplasm</location>
    </subcellularLocation>
</comment>
<dbReference type="GO" id="GO:0006364">
    <property type="term" value="P:rRNA processing"/>
    <property type="evidence" value="ECO:0007669"/>
    <property type="project" value="UniProtKB-UniRule"/>
</dbReference>
<dbReference type="RefSeq" id="WP_008901073.1">
    <property type="nucleotide sequence ID" value="NZ_GL397071.1"/>
</dbReference>
<dbReference type="InterPro" id="IPR025156">
    <property type="entry name" value="RNase_M5_C"/>
</dbReference>
<dbReference type="EMBL" id="AEEH01000014">
    <property type="protein sequence ID" value="EFM26217.1"/>
    <property type="molecule type" value="Genomic_DNA"/>
</dbReference>
<dbReference type="GO" id="GO:0005737">
    <property type="term" value="C:cytoplasm"/>
    <property type="evidence" value="ECO:0007669"/>
    <property type="project" value="UniProtKB-SubCell"/>
</dbReference>
<dbReference type="InterPro" id="IPR006171">
    <property type="entry name" value="TOPRIM_dom"/>
</dbReference>
<dbReference type="InterPro" id="IPR004466">
    <property type="entry name" value="RNase_M5"/>
</dbReference>
<evidence type="ECO:0000256" key="8">
    <source>
        <dbReference type="ARBA" id="ARBA00022801"/>
    </source>
</evidence>
<evidence type="ECO:0000259" key="13">
    <source>
        <dbReference type="PROSITE" id="PS50880"/>
    </source>
</evidence>
<evidence type="ECO:0000313" key="15">
    <source>
        <dbReference type="Proteomes" id="UP000003280"/>
    </source>
</evidence>
<reference evidence="14 15" key="1">
    <citation type="submission" date="2010-07" db="EMBL/GenBank/DDBJ databases">
        <authorList>
            <person name="Muzny D."/>
            <person name="Qin X."/>
            <person name="Deng J."/>
            <person name="Jiang H."/>
            <person name="Liu Y."/>
            <person name="Qu J."/>
            <person name="Song X.-Z."/>
            <person name="Zhang L."/>
            <person name="Thornton R."/>
            <person name="Coyle M."/>
            <person name="Francisco L."/>
            <person name="Jackson L."/>
            <person name="Javaid M."/>
            <person name="Korchina V."/>
            <person name="Kovar C."/>
            <person name="Mata R."/>
            <person name="Mathew T."/>
            <person name="Ngo R."/>
            <person name="Nguyen L."/>
            <person name="Nguyen N."/>
            <person name="Okwuonu G."/>
            <person name="Ongeri F."/>
            <person name="Pham C."/>
            <person name="Simmons D."/>
            <person name="Wilczek-Boney K."/>
            <person name="Hale W."/>
            <person name="Jakkamsetti A."/>
            <person name="Pham P."/>
            <person name="Ruth R."/>
            <person name="San Lucas F."/>
            <person name="Warren J."/>
            <person name="Zhang J."/>
            <person name="Zhao Z."/>
            <person name="Zhou C."/>
            <person name="Zhu D."/>
            <person name="Lee S."/>
            <person name="Bess C."/>
            <person name="Blankenburg K."/>
            <person name="Forbes L."/>
            <person name="Fu Q."/>
            <person name="Gubbala S."/>
            <person name="Hirani K."/>
            <person name="Jayaseelan J.C."/>
            <person name="Lara F."/>
            <person name="Munidasa M."/>
            <person name="Palculict T."/>
            <person name="Patil S."/>
            <person name="Pu L.-L."/>
            <person name="Saada N."/>
            <person name="Tang L."/>
            <person name="Weissenberger G."/>
            <person name="Zhu Y."/>
            <person name="Hemphill L."/>
            <person name="Shang Y."/>
            <person name="Youmans B."/>
            <person name="Ayvaz T."/>
            <person name="Ross M."/>
            <person name="Santibanez J."/>
            <person name="Aqrawi P."/>
            <person name="Gross S."/>
            <person name="Joshi V."/>
            <person name="Fowler G."/>
            <person name="Nazareth L."/>
            <person name="Reid J."/>
            <person name="Worley K."/>
            <person name="Petrosino J."/>
            <person name="Highlander S."/>
            <person name="Gibbs R."/>
        </authorList>
    </citation>
    <scope>NUCLEOTIDE SEQUENCE [LARGE SCALE GENOMIC DNA]</scope>
    <source>
        <strain evidence="14 15">ATCC BAA-1640</strain>
    </source>
</reference>
<evidence type="ECO:0000256" key="5">
    <source>
        <dbReference type="ARBA" id="ARBA00022723"/>
    </source>
</evidence>
<keyword evidence="1 11" id="KW-0963">Cytoplasm</keyword>
<evidence type="ECO:0000256" key="3">
    <source>
        <dbReference type="ARBA" id="ARBA00022552"/>
    </source>
</evidence>
<sequence>MIKEVIVVEGKDDVTAVKAAVDAEVITTHGFGFGKKLLNTLKELQKRRGIIIFTDPDHTGEKIRRDIERAVPGAKHAYLPRKKGEKDGNIGVENAKPEDIREAISRAKPLREEYEEIYDNRDLVRLGLTGSKESSMLREKLGEALGIGHANAKIFLKRLNSFKIKEEELLEKLEEVRKNG</sequence>
<dbReference type="PANTHER" id="PTHR39156">
    <property type="entry name" value="RIBONUCLEASE M5"/>
    <property type="match status" value="1"/>
</dbReference>
<dbReference type="eggNOG" id="COG1658">
    <property type="taxonomic scope" value="Bacteria"/>
</dbReference>
<dbReference type="GO" id="GO:0043822">
    <property type="term" value="F:ribonuclease M5 activity"/>
    <property type="evidence" value="ECO:0007669"/>
    <property type="project" value="UniProtKB-UniRule"/>
</dbReference>
<evidence type="ECO:0000256" key="1">
    <source>
        <dbReference type="ARBA" id="ARBA00022490"/>
    </source>
</evidence>
<protein>
    <recommendedName>
        <fullName evidence="11 12">Ribonuclease M5</fullName>
        <ecNumber evidence="11 12">3.1.26.8</ecNumber>
    </recommendedName>
    <alternativeName>
        <fullName evidence="11">RNase M5</fullName>
    </alternativeName>
    <alternativeName>
        <fullName evidence="11">Ribosomal RNA terminal maturase M5</fullName>
    </alternativeName>
</protein>
<proteinExistence type="inferred from homology"/>
<comment type="catalytic activity">
    <reaction evidence="11">
        <text>Endonucleolytic cleavage of RNA, removing 21 and 42 nucleotides, respectively, from the 5'- and 3'-termini of a 5S-rRNA precursor.</text>
        <dbReference type="EC" id="3.1.26.8"/>
    </reaction>
</comment>
<dbReference type="CDD" id="cd01027">
    <property type="entry name" value="TOPRIM_RNase_M5_like"/>
    <property type="match status" value="1"/>
</dbReference>
<dbReference type="GO" id="GO:0046872">
    <property type="term" value="F:metal ion binding"/>
    <property type="evidence" value="ECO:0007669"/>
    <property type="project" value="UniProtKB-KW"/>
</dbReference>
<keyword evidence="3 11" id="KW-0698">rRNA processing</keyword>
<dbReference type="InterPro" id="IPR034141">
    <property type="entry name" value="TOPRIM_RNase_M5-like"/>
</dbReference>
<comment type="function">
    <text evidence="11">Required for correct processing of both the 5' and 3' ends of 5S rRNA precursor. Cleaves both sides of a double-stranded region yielding mature 5S rRNA in one step.</text>
</comment>
<comment type="similarity">
    <text evidence="11">Belongs to the ribonuclease M5 family.</text>
</comment>
<dbReference type="SMART" id="SM00493">
    <property type="entry name" value="TOPRIM"/>
    <property type="match status" value="1"/>
</dbReference>
<dbReference type="OrthoDB" id="9791329at2"/>
<dbReference type="EC" id="3.1.26.8" evidence="11 12"/>
<dbReference type="HAMAP" id="MF_01469">
    <property type="entry name" value="RNase_M5"/>
    <property type="match status" value="1"/>
</dbReference>
<dbReference type="Proteomes" id="UP000003280">
    <property type="component" value="Unassembled WGS sequence"/>
</dbReference>
<dbReference type="PANTHER" id="PTHR39156:SF1">
    <property type="entry name" value="RIBONUCLEASE M5"/>
    <property type="match status" value="1"/>
</dbReference>
<dbReference type="AlphaFoldDB" id="E0NJ98"/>
<keyword evidence="4 11" id="KW-0540">Nuclease</keyword>
<keyword evidence="8 11" id="KW-0378">Hydrolase</keyword>
<keyword evidence="10 11" id="KW-0694">RNA-binding</keyword>
<dbReference type="SUPFAM" id="SSF110455">
    <property type="entry name" value="Toprim domain"/>
    <property type="match status" value="1"/>
</dbReference>
<evidence type="ECO:0000256" key="6">
    <source>
        <dbReference type="ARBA" id="ARBA00022730"/>
    </source>
</evidence>
<evidence type="ECO:0000256" key="12">
    <source>
        <dbReference type="NCBIfam" id="TIGR00334"/>
    </source>
</evidence>
<dbReference type="Pfam" id="PF13331">
    <property type="entry name" value="DUF4093"/>
    <property type="match status" value="1"/>
</dbReference>
<evidence type="ECO:0000256" key="4">
    <source>
        <dbReference type="ARBA" id="ARBA00022722"/>
    </source>
</evidence>
<keyword evidence="6 11" id="KW-0699">rRNA-binding</keyword>
<dbReference type="Pfam" id="PF01751">
    <property type="entry name" value="Toprim"/>
    <property type="match status" value="1"/>
</dbReference>
<keyword evidence="2 11" id="KW-0690">Ribosome biogenesis</keyword>
<dbReference type="STRING" id="862517.HMPREF9225_0237"/>
<evidence type="ECO:0000256" key="11">
    <source>
        <dbReference type="HAMAP-Rule" id="MF_01469"/>
    </source>
</evidence>
<organism evidence="14 15">
    <name type="scientific">Peptoniphilus duerdenii ATCC BAA-1640</name>
    <dbReference type="NCBI Taxonomy" id="862517"/>
    <lineage>
        <taxon>Bacteria</taxon>
        <taxon>Bacillati</taxon>
        <taxon>Bacillota</taxon>
        <taxon>Tissierellia</taxon>
        <taxon>Tissierellales</taxon>
        <taxon>Peptoniphilaceae</taxon>
        <taxon>Peptoniphilus</taxon>
    </lineage>
</organism>
<dbReference type="Gene3D" id="3.40.1360.10">
    <property type="match status" value="1"/>
</dbReference>
<dbReference type="HOGENOM" id="CLU_109405_0_0_9"/>
<gene>
    <name evidence="11 14" type="primary">rnmV</name>
    <name evidence="14" type="ORF">HMPREF9225_0237</name>
</gene>
<evidence type="ECO:0000256" key="7">
    <source>
        <dbReference type="ARBA" id="ARBA00022759"/>
    </source>
</evidence>
<dbReference type="FunFam" id="3.40.1360.10:FF:000006">
    <property type="entry name" value="Ribonuclease M5"/>
    <property type="match status" value="1"/>
</dbReference>
<evidence type="ECO:0000313" key="14">
    <source>
        <dbReference type="EMBL" id="EFM26217.1"/>
    </source>
</evidence>
<evidence type="ECO:0000256" key="10">
    <source>
        <dbReference type="ARBA" id="ARBA00022884"/>
    </source>
</evidence>
<keyword evidence="15" id="KW-1185">Reference proteome</keyword>
<name>E0NJ98_9FIRM</name>
<keyword evidence="5" id="KW-0479">Metal-binding</keyword>
<dbReference type="GO" id="GO:0019843">
    <property type="term" value="F:rRNA binding"/>
    <property type="evidence" value="ECO:0007669"/>
    <property type="project" value="UniProtKB-KW"/>
</dbReference>
<accession>E0NJ98</accession>
<evidence type="ECO:0000256" key="9">
    <source>
        <dbReference type="ARBA" id="ARBA00022842"/>
    </source>
</evidence>